<evidence type="ECO:0000256" key="5">
    <source>
        <dbReference type="ARBA" id="ARBA00023163"/>
    </source>
</evidence>
<dbReference type="Pfam" id="PF17035">
    <property type="entry name" value="BET"/>
    <property type="match status" value="1"/>
</dbReference>
<dbReference type="SMART" id="SM00297">
    <property type="entry name" value="BROMO"/>
    <property type="match status" value="1"/>
</dbReference>
<dbReference type="InterPro" id="IPR036427">
    <property type="entry name" value="Bromodomain-like_sf"/>
</dbReference>
<dbReference type="InterPro" id="IPR052442">
    <property type="entry name" value="Env_Response_Regulator"/>
</dbReference>
<evidence type="ECO:0000256" key="8">
    <source>
        <dbReference type="SAM" id="MobiDB-lite"/>
    </source>
</evidence>
<evidence type="ECO:0000256" key="7">
    <source>
        <dbReference type="PROSITE-ProRule" id="PRU00035"/>
    </source>
</evidence>
<dbReference type="AlphaFoldDB" id="A0A6V7Q1Z0"/>
<dbReference type="InterPro" id="IPR027353">
    <property type="entry name" value="NET_dom"/>
</dbReference>
<dbReference type="Pfam" id="PF00439">
    <property type="entry name" value="Bromodomain"/>
    <property type="match status" value="1"/>
</dbReference>
<keyword evidence="4 7" id="KW-0103">Bromodomain</keyword>
<feature type="compositionally biased region" description="Polar residues" evidence="8">
    <location>
        <begin position="485"/>
        <end position="498"/>
    </location>
</feature>
<feature type="compositionally biased region" description="Low complexity" evidence="8">
    <location>
        <begin position="426"/>
        <end position="457"/>
    </location>
</feature>
<dbReference type="SUPFAM" id="SSF47370">
    <property type="entry name" value="Bromodomain"/>
    <property type="match status" value="1"/>
</dbReference>
<evidence type="ECO:0000256" key="3">
    <source>
        <dbReference type="ARBA" id="ARBA00023054"/>
    </source>
</evidence>
<keyword evidence="6" id="KW-0539">Nucleus</keyword>
<dbReference type="InterPro" id="IPR001487">
    <property type="entry name" value="Bromodomain"/>
</dbReference>
<feature type="region of interest" description="Disordered" evidence="8">
    <location>
        <begin position="423"/>
        <end position="509"/>
    </location>
</feature>
<dbReference type="PANTHER" id="PTHR46136">
    <property type="entry name" value="TRANSCRIPTION FACTOR GTE8"/>
    <property type="match status" value="1"/>
</dbReference>
<dbReference type="PANTHER" id="PTHR46136:SF1">
    <property type="entry name" value="TRANSCRIPTION FACTOR GTE11-RELATED"/>
    <property type="match status" value="1"/>
</dbReference>
<accession>A0A6V7Q1Z0</accession>
<keyword evidence="3" id="KW-0175">Coiled coil</keyword>
<dbReference type="PROSITE" id="PS51525">
    <property type="entry name" value="NET"/>
    <property type="match status" value="1"/>
</dbReference>
<dbReference type="PROSITE" id="PS50014">
    <property type="entry name" value="BROMODOMAIN_2"/>
    <property type="match status" value="1"/>
</dbReference>
<feature type="domain" description="NET" evidence="10">
    <location>
        <begin position="285"/>
        <end position="365"/>
    </location>
</feature>
<keyword evidence="2" id="KW-0805">Transcription regulation</keyword>
<dbReference type="EMBL" id="LR862131">
    <property type="protein sequence ID" value="CAD1837043.1"/>
    <property type="molecule type" value="Genomic_DNA"/>
</dbReference>
<gene>
    <name evidence="11" type="ORF">CB5_LOCUS20254</name>
</gene>
<dbReference type="CDD" id="cd05506">
    <property type="entry name" value="Bromo_plant1"/>
    <property type="match status" value="1"/>
</dbReference>
<evidence type="ECO:0000259" key="10">
    <source>
        <dbReference type="PROSITE" id="PS51525"/>
    </source>
</evidence>
<evidence type="ECO:0000256" key="6">
    <source>
        <dbReference type="ARBA" id="ARBA00023242"/>
    </source>
</evidence>
<evidence type="ECO:0000256" key="2">
    <source>
        <dbReference type="ARBA" id="ARBA00023015"/>
    </source>
</evidence>
<dbReference type="InterPro" id="IPR037377">
    <property type="entry name" value="GTE_bromo"/>
</dbReference>
<evidence type="ECO:0000313" key="11">
    <source>
        <dbReference type="EMBL" id="CAD1837043.1"/>
    </source>
</evidence>
<organism evidence="11">
    <name type="scientific">Ananas comosus var. bracteatus</name>
    <name type="common">red pineapple</name>
    <dbReference type="NCBI Taxonomy" id="296719"/>
    <lineage>
        <taxon>Eukaryota</taxon>
        <taxon>Viridiplantae</taxon>
        <taxon>Streptophyta</taxon>
        <taxon>Embryophyta</taxon>
        <taxon>Tracheophyta</taxon>
        <taxon>Spermatophyta</taxon>
        <taxon>Magnoliopsida</taxon>
        <taxon>Liliopsida</taxon>
        <taxon>Poales</taxon>
        <taxon>Bromeliaceae</taxon>
        <taxon>Bromelioideae</taxon>
        <taxon>Ananas</taxon>
    </lineage>
</organism>
<dbReference type="PRINTS" id="PR00503">
    <property type="entry name" value="BROMODOMAIN"/>
</dbReference>
<comment type="subcellular location">
    <subcellularLocation>
        <location evidence="1">Nucleus</location>
    </subcellularLocation>
</comment>
<dbReference type="Gene3D" id="1.20.920.10">
    <property type="entry name" value="Bromodomain-like"/>
    <property type="match status" value="1"/>
</dbReference>
<evidence type="ECO:0000259" key="9">
    <source>
        <dbReference type="PROSITE" id="PS50014"/>
    </source>
</evidence>
<protein>
    <submittedName>
        <fullName evidence="11">Uncharacterized protein</fullName>
    </submittedName>
</protein>
<feature type="region of interest" description="Disordered" evidence="8">
    <location>
        <begin position="589"/>
        <end position="614"/>
    </location>
</feature>
<proteinExistence type="predicted"/>
<evidence type="ECO:0000256" key="1">
    <source>
        <dbReference type="ARBA" id="ARBA00004123"/>
    </source>
</evidence>
<name>A0A6V7Q1Z0_ANACO</name>
<reference evidence="11" key="1">
    <citation type="submission" date="2020-07" db="EMBL/GenBank/DDBJ databases">
        <authorList>
            <person name="Lin J."/>
        </authorList>
    </citation>
    <scope>NUCLEOTIDE SEQUENCE</scope>
</reference>
<dbReference type="InterPro" id="IPR038336">
    <property type="entry name" value="NET_sf"/>
</dbReference>
<dbReference type="GO" id="GO:0005634">
    <property type="term" value="C:nucleus"/>
    <property type="evidence" value="ECO:0007669"/>
    <property type="project" value="UniProtKB-SubCell"/>
</dbReference>
<evidence type="ECO:0000256" key="4">
    <source>
        <dbReference type="ARBA" id="ARBA00023117"/>
    </source>
</evidence>
<dbReference type="Gene3D" id="1.20.1270.220">
    <property type="match status" value="1"/>
</dbReference>
<feature type="compositionally biased region" description="Acidic residues" evidence="8">
    <location>
        <begin position="726"/>
        <end position="735"/>
    </location>
</feature>
<sequence length="751" mass="83278">MAPTVLVEYTKEKQLKRTPEEISMTMTGKPRKISKGCYSAPQNVETMGESDGFCSPCHVDSEDSSAPKRRCISLNADQCDDFTAPKQVISISKMSSSERKALEVRLRSELDQLQAFQRKVLSMSTAAVNVVATNGQVKKQGRTELQVNCGSKGRFQPAKCVPPPVPARSNAMLMKQCETLLNRLMVHKHGWVFNVPVDPVKWNIPDYFDVIKHPMDLGTIKTRIASGAYTSPWGFAADVRLTFTNAMTYNSPDNSVHIMADTMSKFFETRWKAIEKKLPEVDECFKHETKGEAEDDHGGQRKIGYAFGVLDGELPAHIVDFLRQHCSNVNSEDEIEVDIHTLGEDTLSDLQKLLDDFLLERKKSQQVTAEQCDMEVLNVSGVSNPSMRPCRDTSDEPIEEDVDICGHDAPVSSYPPVLVENDAQLSGSKESSSSSSSSDSDSSSSDSDSSTSYGSGSHEVVGSPGKASKENGRPDLTLDQEKSDVISSLDVNRPNSCSHIPEQDASSKPAAVGPILSFSLLKKNYLGENAKSERQVSPDKLYRAALLRSRFADTIIRAREKTLNQVSRSPYSPLSTLCNFNGCYHCRDQSEKGDPEKLQREREELERQKREEKARLLAEAKAAEDARRQAEAQAAAEAKRQRELEREAARQALLKARVFIVHMEKSVEIDDSHILKDLEMLSTAPADHMLSSADETSPDHSPDGMGGLKLGGSNPLEQLGLYMKVDEEEEEEEEGEPRRLPTNDEEEGEIN</sequence>
<feature type="domain" description="Bromo" evidence="9">
    <location>
        <begin position="185"/>
        <end position="257"/>
    </location>
</feature>
<feature type="region of interest" description="Disordered" evidence="8">
    <location>
        <begin position="690"/>
        <end position="751"/>
    </location>
</feature>
<keyword evidence="5" id="KW-0804">Transcription</keyword>